<evidence type="ECO:0000313" key="2">
    <source>
        <dbReference type="Proteomes" id="UP000076863"/>
    </source>
</evidence>
<evidence type="ECO:0000313" key="1">
    <source>
        <dbReference type="EMBL" id="OAA33981.1"/>
    </source>
</evidence>
<protein>
    <submittedName>
        <fullName evidence="1">Uncharacterized protein</fullName>
    </submittedName>
</protein>
<name>A0A166VSC4_9HYPO</name>
<dbReference type="EMBL" id="AZHA01000071">
    <property type="protein sequence ID" value="OAA33981.1"/>
    <property type="molecule type" value="Genomic_DNA"/>
</dbReference>
<accession>A0A166VSC4</accession>
<reference evidence="1 2" key="1">
    <citation type="journal article" date="2016" name="Genome Biol. Evol.">
        <title>Divergent and convergent evolution of fungal pathogenicity.</title>
        <authorList>
            <person name="Shang Y."/>
            <person name="Xiao G."/>
            <person name="Zheng P."/>
            <person name="Cen K."/>
            <person name="Zhan S."/>
            <person name="Wang C."/>
        </authorList>
    </citation>
    <scope>NUCLEOTIDE SEQUENCE [LARGE SCALE GENOMIC DNA]</scope>
    <source>
        <strain evidence="1 2">RCEF 3172</strain>
    </source>
</reference>
<keyword evidence="2" id="KW-1185">Reference proteome</keyword>
<dbReference type="OrthoDB" id="3693942at2759"/>
<comment type="caution">
    <text evidence="1">The sequence shown here is derived from an EMBL/GenBank/DDBJ whole genome shotgun (WGS) entry which is preliminary data.</text>
</comment>
<gene>
    <name evidence="1" type="ORF">BBO_09372</name>
</gene>
<organism evidence="1 2">
    <name type="scientific">Beauveria brongniartii RCEF 3172</name>
    <dbReference type="NCBI Taxonomy" id="1081107"/>
    <lineage>
        <taxon>Eukaryota</taxon>
        <taxon>Fungi</taxon>
        <taxon>Dikarya</taxon>
        <taxon>Ascomycota</taxon>
        <taxon>Pezizomycotina</taxon>
        <taxon>Sordariomycetes</taxon>
        <taxon>Hypocreomycetidae</taxon>
        <taxon>Hypocreales</taxon>
        <taxon>Cordycipitaceae</taxon>
        <taxon>Beauveria</taxon>
        <taxon>Beauveria brongniartii</taxon>
    </lineage>
</organism>
<dbReference type="AlphaFoldDB" id="A0A166VSC4"/>
<dbReference type="Proteomes" id="UP000076863">
    <property type="component" value="Unassembled WGS sequence"/>
</dbReference>
<proteinExistence type="predicted"/>
<sequence>MADLPIDRPPSLHLVKQEDIPSDDDMGLNDPQNIAYVTLHAEDLPERFRERVAELEQMLLLTHQLVTIHTGTQVKRRMEEGVLPSDSSEESVWRRAAYRVRVMENYFADGVYPWLFSRGGSIHTQAVSVEKTRFHWELLSRWLAGIVLPRPIAASLEAIFLSIGETIQNTRDTSTNRTFLGLLQVFTYDEVRDDIRASYRGINYTLDQQVHEVVHRKSSQTLIEAAPTFIQADYAFNEHTWNAMKSEVEKYIIETGIGNIRDPPSVPV</sequence>